<feature type="signal peptide" evidence="1">
    <location>
        <begin position="1"/>
        <end position="21"/>
    </location>
</feature>
<proteinExistence type="predicted"/>
<dbReference type="Proteomes" id="UP000553632">
    <property type="component" value="Unassembled WGS sequence"/>
</dbReference>
<keyword evidence="1" id="KW-0732">Signal</keyword>
<keyword evidence="4" id="KW-1185">Reference proteome</keyword>
<protein>
    <submittedName>
        <fullName evidence="2">Uncharacterized protein</fullName>
    </submittedName>
</protein>
<dbReference type="EMBL" id="JABANM010038000">
    <property type="protein sequence ID" value="KAF4679293.1"/>
    <property type="molecule type" value="Genomic_DNA"/>
</dbReference>
<evidence type="ECO:0000256" key="1">
    <source>
        <dbReference type="SAM" id="SignalP"/>
    </source>
</evidence>
<evidence type="ECO:0000313" key="4">
    <source>
        <dbReference type="Proteomes" id="UP000553632"/>
    </source>
</evidence>
<evidence type="ECO:0000313" key="3">
    <source>
        <dbReference type="EMBL" id="KAF4739339.1"/>
    </source>
</evidence>
<gene>
    <name evidence="2" type="ORF">FOZ62_028938</name>
    <name evidence="3" type="ORF">FOZ63_028130</name>
</gene>
<accession>A0A7J6N5V4</accession>
<feature type="chain" id="PRO_5036205562" evidence="1">
    <location>
        <begin position="22"/>
        <end position="218"/>
    </location>
</feature>
<comment type="caution">
    <text evidence="2">The sequence shown here is derived from an EMBL/GenBank/DDBJ whole genome shotgun (WGS) entry which is preliminary data.</text>
</comment>
<dbReference type="AlphaFoldDB" id="A0A7J6N5V4"/>
<evidence type="ECO:0000313" key="5">
    <source>
        <dbReference type="Proteomes" id="UP000574390"/>
    </source>
</evidence>
<dbReference type="Proteomes" id="UP000574390">
    <property type="component" value="Unassembled WGS sequence"/>
</dbReference>
<organism evidence="2 5">
    <name type="scientific">Perkinsus olseni</name>
    <name type="common">Perkinsus atlanticus</name>
    <dbReference type="NCBI Taxonomy" id="32597"/>
    <lineage>
        <taxon>Eukaryota</taxon>
        <taxon>Sar</taxon>
        <taxon>Alveolata</taxon>
        <taxon>Perkinsozoa</taxon>
        <taxon>Perkinsea</taxon>
        <taxon>Perkinsida</taxon>
        <taxon>Perkinsidae</taxon>
        <taxon>Perkinsus</taxon>
    </lineage>
</organism>
<reference evidence="4 5" key="1">
    <citation type="submission" date="2020-04" db="EMBL/GenBank/DDBJ databases">
        <title>Perkinsus olseni comparative genomics.</title>
        <authorList>
            <person name="Bogema D.R."/>
        </authorList>
    </citation>
    <scope>NUCLEOTIDE SEQUENCE [LARGE SCALE GENOMIC DNA]</scope>
    <source>
        <strain evidence="2">ATCC PRA-205</strain>
        <strain evidence="3 4">ATCC PRA-207</strain>
    </source>
</reference>
<sequence>MVKPVATWLITATMALVNTSAQFMGDYLLFTRSHKVRVRVSYDCMDIEFAALEALAVDDSYRSYWGLGHALTLIGGPDTYTVDGLYLEDLIDSIPSDYEIPPFEFQDGDFAELTQYNTISFKTRLEGKEVTFFRSALDLIPGSYAFHGWNGFRLEMEITTKDVMITFFCIDDAGELVGVQHELRKSDLIVGEFDQCCVRRRWRLQKVHRRSGGDLSKH</sequence>
<dbReference type="EMBL" id="JABANO010013991">
    <property type="protein sequence ID" value="KAF4739339.1"/>
    <property type="molecule type" value="Genomic_DNA"/>
</dbReference>
<evidence type="ECO:0000313" key="2">
    <source>
        <dbReference type="EMBL" id="KAF4679293.1"/>
    </source>
</evidence>
<name>A0A7J6N5V4_PEROL</name>